<geneLocation type="plasmid" evidence="2">
    <name>phim2</name>
</geneLocation>
<name>A0A4P6QAN3_9ACTN</name>
<keyword evidence="1" id="KW-0614">Plasmid</keyword>
<keyword evidence="2" id="KW-1185">Reference proteome</keyword>
<accession>A0A4P6QAN3</accession>
<dbReference type="EMBL" id="CP036456">
    <property type="protein sequence ID" value="QBI56821.1"/>
    <property type="molecule type" value="Genomic_DNA"/>
</dbReference>
<sequence>MSVTFFPEDHDEDGPDLAVSNANAATLLRLLGLRPEQHADAPDAVGPLGIVLHDELAGIAPAEDILGRVLTATALLDVATDDANGRPMVRDGNVIDCGRRPGYLAERLQQLAEVAAWARDHGAAVVWA</sequence>
<dbReference type="Proteomes" id="UP000292235">
    <property type="component" value="Plasmid phiM2"/>
</dbReference>
<organism evidence="1 2">
    <name type="scientific">Streptomonospora litoralis</name>
    <dbReference type="NCBI Taxonomy" id="2498135"/>
    <lineage>
        <taxon>Bacteria</taxon>
        <taxon>Bacillati</taxon>
        <taxon>Actinomycetota</taxon>
        <taxon>Actinomycetes</taxon>
        <taxon>Streptosporangiales</taxon>
        <taxon>Nocardiopsidaceae</taxon>
        <taxon>Streptomonospora</taxon>
    </lineage>
</organism>
<dbReference type="KEGG" id="strr:EKD16_25405"/>
<gene>
    <name evidence="1" type="ORF">EKD16_25405</name>
</gene>
<dbReference type="AlphaFoldDB" id="A0A4P6QAN3"/>
<reference evidence="1 2" key="1">
    <citation type="submission" date="2019-02" db="EMBL/GenBank/DDBJ databases">
        <authorList>
            <person name="Khodamoradi S."/>
            <person name="Hahnke R.L."/>
            <person name="Kaempfer P."/>
            <person name="Schumann P."/>
            <person name="Rohde M."/>
            <person name="Steinert M."/>
            <person name="Luzhetskyy A."/>
            <person name="Wink J."/>
            <person name="Ruckert C."/>
        </authorList>
    </citation>
    <scope>NUCLEOTIDE SEQUENCE [LARGE SCALE GENOMIC DNA]</scope>
    <source>
        <strain evidence="1 2">M2</strain>
        <plasmid evidence="2">phim2</plasmid>
    </source>
</reference>
<dbReference type="GeneID" id="39493845"/>
<dbReference type="OrthoDB" id="4163643at2"/>
<dbReference type="RefSeq" id="WP_131102984.1">
    <property type="nucleotide sequence ID" value="NZ_CP036456.1"/>
</dbReference>
<evidence type="ECO:0000313" key="1">
    <source>
        <dbReference type="EMBL" id="QBI56821.1"/>
    </source>
</evidence>
<proteinExistence type="predicted"/>
<evidence type="ECO:0000313" key="2">
    <source>
        <dbReference type="Proteomes" id="UP000292235"/>
    </source>
</evidence>
<protein>
    <submittedName>
        <fullName evidence="1">Uncharacterized protein</fullName>
    </submittedName>
</protein>